<feature type="transmembrane region" description="Helical" evidence="2">
    <location>
        <begin position="15"/>
        <end position="37"/>
    </location>
</feature>
<dbReference type="InterPro" id="IPR021460">
    <property type="entry name" value="DUF3112"/>
</dbReference>
<feature type="compositionally biased region" description="Polar residues" evidence="1">
    <location>
        <begin position="293"/>
        <end position="307"/>
    </location>
</feature>
<dbReference type="STRING" id="1160509.A0A3N4II88"/>
<sequence>MPAILGGYPTKNFDLPLSVIFICIFISLAATNITLFLRNKKRGIIFSLNGLSVSFCVSRIATFSLRTAWSTNILNKDLMMVAQILASAGVMVLYIVNLNLSKRFWDSRQPSIATSKPVKYAFIAFYVSVVIVLALLIKGVVMTFTGGNVTSMDTTMMKIGPIWFAVFSFLPLPIMLGSALRPAHADATPLGTAADRSGMWEKVAVVVGAAVVLTLGSSVRAGANFLPKRMNSDPAWYHGKGTFYVFLPVVEIAAMLMFLVGRMDKKFHIPIEEEKKVGDEEEGSIMEEKKGFSVSTTSLGTASTVSR</sequence>
<feature type="region of interest" description="Disordered" evidence="1">
    <location>
        <begin position="276"/>
        <end position="307"/>
    </location>
</feature>
<proteinExistence type="predicted"/>
<feature type="transmembrane region" description="Helical" evidence="2">
    <location>
        <begin position="44"/>
        <end position="66"/>
    </location>
</feature>
<feature type="transmembrane region" description="Helical" evidence="2">
    <location>
        <begin position="78"/>
        <end position="100"/>
    </location>
</feature>
<evidence type="ECO:0000313" key="3">
    <source>
        <dbReference type="EMBL" id="RPA85845.1"/>
    </source>
</evidence>
<feature type="transmembrane region" description="Helical" evidence="2">
    <location>
        <begin position="243"/>
        <end position="261"/>
    </location>
</feature>
<dbReference type="AlphaFoldDB" id="A0A3N4II88"/>
<keyword evidence="2" id="KW-0812">Transmembrane</keyword>
<evidence type="ECO:0000256" key="1">
    <source>
        <dbReference type="SAM" id="MobiDB-lite"/>
    </source>
</evidence>
<evidence type="ECO:0000313" key="4">
    <source>
        <dbReference type="Proteomes" id="UP000275078"/>
    </source>
</evidence>
<accession>A0A3N4II88</accession>
<organism evidence="3 4">
    <name type="scientific">Ascobolus immersus RN42</name>
    <dbReference type="NCBI Taxonomy" id="1160509"/>
    <lineage>
        <taxon>Eukaryota</taxon>
        <taxon>Fungi</taxon>
        <taxon>Dikarya</taxon>
        <taxon>Ascomycota</taxon>
        <taxon>Pezizomycotina</taxon>
        <taxon>Pezizomycetes</taxon>
        <taxon>Pezizales</taxon>
        <taxon>Ascobolaceae</taxon>
        <taxon>Ascobolus</taxon>
    </lineage>
</organism>
<keyword evidence="4" id="KW-1185">Reference proteome</keyword>
<keyword evidence="2" id="KW-0472">Membrane</keyword>
<reference evidence="3 4" key="1">
    <citation type="journal article" date="2018" name="Nat. Ecol. Evol.">
        <title>Pezizomycetes genomes reveal the molecular basis of ectomycorrhizal truffle lifestyle.</title>
        <authorList>
            <person name="Murat C."/>
            <person name="Payen T."/>
            <person name="Noel B."/>
            <person name="Kuo A."/>
            <person name="Morin E."/>
            <person name="Chen J."/>
            <person name="Kohler A."/>
            <person name="Krizsan K."/>
            <person name="Balestrini R."/>
            <person name="Da Silva C."/>
            <person name="Montanini B."/>
            <person name="Hainaut M."/>
            <person name="Levati E."/>
            <person name="Barry K.W."/>
            <person name="Belfiori B."/>
            <person name="Cichocki N."/>
            <person name="Clum A."/>
            <person name="Dockter R.B."/>
            <person name="Fauchery L."/>
            <person name="Guy J."/>
            <person name="Iotti M."/>
            <person name="Le Tacon F."/>
            <person name="Lindquist E.A."/>
            <person name="Lipzen A."/>
            <person name="Malagnac F."/>
            <person name="Mello A."/>
            <person name="Molinier V."/>
            <person name="Miyauchi S."/>
            <person name="Poulain J."/>
            <person name="Riccioni C."/>
            <person name="Rubini A."/>
            <person name="Sitrit Y."/>
            <person name="Splivallo R."/>
            <person name="Traeger S."/>
            <person name="Wang M."/>
            <person name="Zifcakova L."/>
            <person name="Wipf D."/>
            <person name="Zambonelli A."/>
            <person name="Paolocci F."/>
            <person name="Nowrousian M."/>
            <person name="Ottonello S."/>
            <person name="Baldrian P."/>
            <person name="Spatafora J.W."/>
            <person name="Henrissat B."/>
            <person name="Nagy L.G."/>
            <person name="Aury J.M."/>
            <person name="Wincker P."/>
            <person name="Grigoriev I.V."/>
            <person name="Bonfante P."/>
            <person name="Martin F.M."/>
        </authorList>
    </citation>
    <scope>NUCLEOTIDE SEQUENCE [LARGE SCALE GENOMIC DNA]</scope>
    <source>
        <strain evidence="3 4">RN42</strain>
    </source>
</reference>
<feature type="transmembrane region" description="Helical" evidence="2">
    <location>
        <begin position="162"/>
        <end position="183"/>
    </location>
</feature>
<feature type="transmembrane region" description="Helical" evidence="2">
    <location>
        <begin position="120"/>
        <end position="142"/>
    </location>
</feature>
<dbReference type="PANTHER" id="PTHR35184:SF1">
    <property type="entry name" value="INTEGRAL MEMBRANE PROTEIN"/>
    <property type="match status" value="1"/>
</dbReference>
<dbReference type="OrthoDB" id="3357002at2759"/>
<dbReference type="Proteomes" id="UP000275078">
    <property type="component" value="Unassembled WGS sequence"/>
</dbReference>
<gene>
    <name evidence="3" type="ORF">BJ508DRAFT_168394</name>
</gene>
<dbReference type="EMBL" id="ML119652">
    <property type="protein sequence ID" value="RPA85845.1"/>
    <property type="molecule type" value="Genomic_DNA"/>
</dbReference>
<name>A0A3N4II88_ASCIM</name>
<feature type="transmembrane region" description="Helical" evidence="2">
    <location>
        <begin position="203"/>
        <end position="223"/>
    </location>
</feature>
<protein>
    <submittedName>
        <fullName evidence="3">Uncharacterized protein</fullName>
    </submittedName>
</protein>
<dbReference type="PANTHER" id="PTHR35184">
    <property type="entry name" value="YALI0C10208P"/>
    <property type="match status" value="1"/>
</dbReference>
<evidence type="ECO:0000256" key="2">
    <source>
        <dbReference type="SAM" id="Phobius"/>
    </source>
</evidence>
<keyword evidence="2" id="KW-1133">Transmembrane helix</keyword>
<dbReference type="Pfam" id="PF11309">
    <property type="entry name" value="DUF3112"/>
    <property type="match status" value="1"/>
</dbReference>